<name>A0A1T1HC34_OCELI</name>
<dbReference type="PANTHER" id="PTHR43461">
    <property type="entry name" value="TRANSMEMBRANE PROTEIN 256"/>
    <property type="match status" value="1"/>
</dbReference>
<evidence type="ECO:0000256" key="5">
    <source>
        <dbReference type="ARBA" id="ARBA00023136"/>
    </source>
</evidence>
<keyword evidence="3 6" id="KW-0812">Transmembrane</keyword>
<dbReference type="Proteomes" id="UP000190064">
    <property type="component" value="Unassembled WGS sequence"/>
</dbReference>
<dbReference type="PANTHER" id="PTHR43461:SF1">
    <property type="entry name" value="TRANSMEMBRANE PROTEIN 256"/>
    <property type="match status" value="1"/>
</dbReference>
<organism evidence="7 8">
    <name type="scientific">Oceanospirillum linum</name>
    <dbReference type="NCBI Taxonomy" id="966"/>
    <lineage>
        <taxon>Bacteria</taxon>
        <taxon>Pseudomonadati</taxon>
        <taxon>Pseudomonadota</taxon>
        <taxon>Gammaproteobacteria</taxon>
        <taxon>Oceanospirillales</taxon>
        <taxon>Oceanospirillaceae</taxon>
        <taxon>Oceanospirillum</taxon>
    </lineage>
</organism>
<comment type="similarity">
    <text evidence="2">Belongs to the UPF0382 family.</text>
</comment>
<keyword evidence="8" id="KW-1185">Reference proteome</keyword>
<dbReference type="GO" id="GO:0016020">
    <property type="term" value="C:membrane"/>
    <property type="evidence" value="ECO:0007669"/>
    <property type="project" value="UniProtKB-SubCell"/>
</dbReference>
<comment type="caution">
    <text evidence="7">The sequence shown here is derived from an EMBL/GenBank/DDBJ whole genome shotgun (WGS) entry which is preliminary data.</text>
</comment>
<feature type="transmembrane region" description="Helical" evidence="6">
    <location>
        <begin position="12"/>
        <end position="38"/>
    </location>
</feature>
<keyword evidence="4 6" id="KW-1133">Transmembrane helix</keyword>
<proteinExistence type="inferred from homology"/>
<dbReference type="AlphaFoldDB" id="A0A1T1HC34"/>
<evidence type="ECO:0000313" key="8">
    <source>
        <dbReference type="Proteomes" id="UP000190064"/>
    </source>
</evidence>
<feature type="transmembrane region" description="Helical" evidence="6">
    <location>
        <begin position="118"/>
        <end position="139"/>
    </location>
</feature>
<dbReference type="InterPro" id="IPR006696">
    <property type="entry name" value="DUF423"/>
</dbReference>
<dbReference type="EMBL" id="MTSD02000003">
    <property type="protein sequence ID" value="OOV87310.1"/>
    <property type="molecule type" value="Genomic_DNA"/>
</dbReference>
<evidence type="ECO:0000256" key="1">
    <source>
        <dbReference type="ARBA" id="ARBA00004141"/>
    </source>
</evidence>
<feature type="transmembrane region" description="Helical" evidence="6">
    <location>
        <begin position="58"/>
        <end position="77"/>
    </location>
</feature>
<evidence type="ECO:0008006" key="9">
    <source>
        <dbReference type="Google" id="ProtNLM"/>
    </source>
</evidence>
<gene>
    <name evidence="7" type="ORF">BTA35_0210085</name>
</gene>
<evidence type="ECO:0000313" key="7">
    <source>
        <dbReference type="EMBL" id="OOV87310.1"/>
    </source>
</evidence>
<keyword evidence="5 6" id="KW-0472">Membrane</keyword>
<dbReference type="RefSeq" id="WP_078319672.1">
    <property type="nucleotide sequence ID" value="NZ_MTSD02000003.1"/>
</dbReference>
<evidence type="ECO:0000256" key="2">
    <source>
        <dbReference type="ARBA" id="ARBA00009694"/>
    </source>
</evidence>
<dbReference type="Pfam" id="PF04241">
    <property type="entry name" value="DUF423"/>
    <property type="match status" value="1"/>
</dbReference>
<reference evidence="7" key="1">
    <citation type="submission" date="2017-02" db="EMBL/GenBank/DDBJ databases">
        <title>Draft Genome Sequence of the Salt Water Bacterium Oceanospirillum linum ATCC 11336.</title>
        <authorList>
            <person name="Trachtenberg A.M."/>
            <person name="Carney J.G."/>
            <person name="Linnane J.D."/>
            <person name="Rheaume B.A."/>
            <person name="Pitts N.L."/>
            <person name="Mykles D.L."/>
            <person name="Maclea K.S."/>
        </authorList>
    </citation>
    <scope>NUCLEOTIDE SEQUENCE [LARGE SCALE GENOMIC DNA]</scope>
    <source>
        <strain evidence="7">ATCC 11336</strain>
    </source>
</reference>
<protein>
    <recommendedName>
        <fullName evidence="9">DUF423 domain-containing protein</fullName>
    </recommendedName>
</protein>
<evidence type="ECO:0000256" key="3">
    <source>
        <dbReference type="ARBA" id="ARBA00022692"/>
    </source>
</evidence>
<comment type="subcellular location">
    <subcellularLocation>
        <location evidence="1">Membrane</location>
        <topology evidence="1">Multi-pass membrane protein</topology>
    </subcellularLocation>
</comment>
<feature type="transmembrane region" description="Helical" evidence="6">
    <location>
        <begin position="84"/>
        <end position="106"/>
    </location>
</feature>
<accession>A0A1T1HC34</accession>
<dbReference type="STRING" id="966.BTA35_0210085"/>
<evidence type="ECO:0000256" key="4">
    <source>
        <dbReference type="ARBA" id="ARBA00022989"/>
    </source>
</evidence>
<sequence length="143" mass="15514">MLNSPESSKKMLFYFYGLLWLLTGLLGASSVFLDAWLSHGFTSSDSDVLSSLQTAVRYQQFNSLTLALSLWVAGGALRQGRPISGLSLVPGLLFLLAIFAFCGGIYGKHLLGFTTGAITPVGGFLMALGWLSLAHYGFYQHKR</sequence>
<evidence type="ECO:0000256" key="6">
    <source>
        <dbReference type="SAM" id="Phobius"/>
    </source>
</evidence>